<dbReference type="Pfam" id="PF13895">
    <property type="entry name" value="Ig_2"/>
    <property type="match status" value="1"/>
</dbReference>
<evidence type="ECO:0000256" key="1">
    <source>
        <dbReference type="ARBA" id="ARBA00023157"/>
    </source>
</evidence>
<organism evidence="7 8">
    <name type="scientific">Ceratotherium simum simum</name>
    <name type="common">Southern white rhinoceros</name>
    <dbReference type="NCBI Taxonomy" id="73337"/>
    <lineage>
        <taxon>Eukaryota</taxon>
        <taxon>Metazoa</taxon>
        <taxon>Chordata</taxon>
        <taxon>Craniata</taxon>
        <taxon>Vertebrata</taxon>
        <taxon>Euteleostomi</taxon>
        <taxon>Mammalia</taxon>
        <taxon>Eutheria</taxon>
        <taxon>Laurasiatheria</taxon>
        <taxon>Perissodactyla</taxon>
        <taxon>Rhinocerotidae</taxon>
        <taxon>Ceratotherium</taxon>
    </lineage>
</organism>
<accession>A0ABM1DDA1</accession>
<feature type="domain" description="Immunoglobulin" evidence="6">
    <location>
        <begin position="234"/>
        <end position="315"/>
    </location>
</feature>
<dbReference type="InterPro" id="IPR050412">
    <property type="entry name" value="Ig-like_Receptors_ImmuneReg"/>
</dbReference>
<keyword evidence="3" id="KW-1133">Transmembrane helix</keyword>
<keyword evidence="1" id="KW-1015">Disulfide bond</keyword>
<evidence type="ECO:0000256" key="4">
    <source>
        <dbReference type="SAM" id="SignalP"/>
    </source>
</evidence>
<evidence type="ECO:0000259" key="6">
    <source>
        <dbReference type="SMART" id="SM00409"/>
    </source>
</evidence>
<proteinExistence type="predicted"/>
<keyword evidence="3" id="KW-0472">Membrane</keyword>
<dbReference type="InterPro" id="IPR013151">
    <property type="entry name" value="Immunoglobulin_dom"/>
</dbReference>
<evidence type="ECO:0000256" key="3">
    <source>
        <dbReference type="SAM" id="Phobius"/>
    </source>
</evidence>
<keyword evidence="7" id="KW-1185">Reference proteome</keyword>
<feature type="domain" description="Immunoglobulin subtype 2" evidence="5">
    <location>
        <begin position="44"/>
        <end position="109"/>
    </location>
</feature>
<evidence type="ECO:0000259" key="5">
    <source>
        <dbReference type="SMART" id="SM00408"/>
    </source>
</evidence>
<protein>
    <submittedName>
        <fullName evidence="8">Leukocyte immunoglobulin-like receptor subfamily A member 6</fullName>
    </submittedName>
</protein>
<dbReference type="GeneID" id="101408241"/>
<feature type="domain" description="Immunoglobulin subtype 2" evidence="5">
    <location>
        <begin position="240"/>
        <end position="302"/>
    </location>
</feature>
<evidence type="ECO:0000313" key="7">
    <source>
        <dbReference type="Proteomes" id="UP000694910"/>
    </source>
</evidence>
<sequence length="462" mass="50561">MGGRARTPTLTALVCLGLCRGPWNQVQVGALPKPFIWADRSMVTAGSTVTIGCQGSVQADVYHLYKDRGSKPFDTKAPQDSSNKANFSIDSVSSHNAGLFQCAYHTRSKGSSEHSDPLPLVVTGVLNAPSLSAHPGPVVVSGMNVSLSCSSQFTRGMFHLLKEAGADLSRHMESRIYQWRWRAVFLVGPVNTSHGGTYRCYGSHSSYPYVWSHPSDPLHLEVTGVYREPSLSAQPGFLVLSGDNLTLQCHSEAGFDRFALTKDEGLTHPQRLQGQHSPDFPLGHVNYTHGGQYRCYSGHNLSYAWSAPSAPLDILIAGMYEKPSLSAQPGPSVSWGEYMTLQCCSEIHLDTFHLSKEGSLDPPQHLHLQDMPAPFQANFTISPVISDHEGTYRCYGSDSTYPYLLSLPSDPLELLVSGSHPQDYTVENLIRMGVAAVILVVLGILLFQARHSLRRPQDAARR</sequence>
<dbReference type="PANTHER" id="PTHR11738">
    <property type="entry name" value="MHC CLASS I NK CELL RECEPTOR"/>
    <property type="match status" value="1"/>
</dbReference>
<keyword evidence="3" id="KW-0812">Transmembrane</keyword>
<keyword evidence="4" id="KW-0732">Signal</keyword>
<dbReference type="Pfam" id="PF00047">
    <property type="entry name" value="ig"/>
    <property type="match status" value="1"/>
</dbReference>
<dbReference type="Proteomes" id="UP000694910">
    <property type="component" value="Unplaced"/>
</dbReference>
<dbReference type="PANTHER" id="PTHR11738:SF88">
    <property type="entry name" value="IG-LIKE DOMAIN-CONTAINING PROTEIN"/>
    <property type="match status" value="1"/>
</dbReference>
<name>A0ABM1DDA1_CERSS</name>
<dbReference type="SMART" id="SM00408">
    <property type="entry name" value="IGc2"/>
    <property type="match status" value="3"/>
</dbReference>
<feature type="transmembrane region" description="Helical" evidence="3">
    <location>
        <begin position="429"/>
        <end position="447"/>
    </location>
</feature>
<feature type="domain" description="Immunoglobulin" evidence="6">
    <location>
        <begin position="328"/>
        <end position="417"/>
    </location>
</feature>
<dbReference type="InterPro" id="IPR003598">
    <property type="entry name" value="Ig_sub2"/>
</dbReference>
<evidence type="ECO:0000313" key="8">
    <source>
        <dbReference type="RefSeq" id="XP_014649782.1"/>
    </source>
</evidence>
<dbReference type="Gene3D" id="2.60.40.10">
    <property type="entry name" value="Immunoglobulins"/>
    <property type="match status" value="4"/>
</dbReference>
<dbReference type="RefSeq" id="XP_014649782.1">
    <property type="nucleotide sequence ID" value="XM_014794296.1"/>
</dbReference>
<feature type="signal peptide" evidence="4">
    <location>
        <begin position="1"/>
        <end position="21"/>
    </location>
</feature>
<keyword evidence="2" id="KW-0393">Immunoglobulin domain</keyword>
<dbReference type="InterPro" id="IPR036179">
    <property type="entry name" value="Ig-like_dom_sf"/>
</dbReference>
<dbReference type="InterPro" id="IPR013783">
    <property type="entry name" value="Ig-like_fold"/>
</dbReference>
<dbReference type="SMART" id="SM00409">
    <property type="entry name" value="IG"/>
    <property type="match status" value="4"/>
</dbReference>
<evidence type="ECO:0000256" key="2">
    <source>
        <dbReference type="ARBA" id="ARBA00023319"/>
    </source>
</evidence>
<feature type="chain" id="PRO_5046450105" evidence="4">
    <location>
        <begin position="22"/>
        <end position="462"/>
    </location>
</feature>
<reference evidence="8" key="1">
    <citation type="submission" date="2025-08" db="UniProtKB">
        <authorList>
            <consortium name="RefSeq"/>
        </authorList>
    </citation>
    <scope>IDENTIFICATION</scope>
</reference>
<dbReference type="SUPFAM" id="SSF48726">
    <property type="entry name" value="Immunoglobulin"/>
    <property type="match status" value="4"/>
</dbReference>
<feature type="domain" description="Immunoglobulin" evidence="6">
    <location>
        <begin position="38"/>
        <end position="123"/>
    </location>
</feature>
<dbReference type="InterPro" id="IPR003599">
    <property type="entry name" value="Ig_sub"/>
</dbReference>
<feature type="domain" description="Immunoglobulin" evidence="6">
    <location>
        <begin position="134"/>
        <end position="223"/>
    </location>
</feature>
<feature type="domain" description="Immunoglobulin subtype 2" evidence="5">
    <location>
        <begin position="140"/>
        <end position="207"/>
    </location>
</feature>
<gene>
    <name evidence="8" type="primary">LOC101408241</name>
</gene>